<proteinExistence type="predicted"/>
<evidence type="ECO:0000313" key="1">
    <source>
        <dbReference type="EMBL" id="KAH7933024.1"/>
    </source>
</evidence>
<gene>
    <name evidence="1" type="ORF">HPB49_006904</name>
</gene>
<evidence type="ECO:0000313" key="2">
    <source>
        <dbReference type="Proteomes" id="UP000821865"/>
    </source>
</evidence>
<comment type="caution">
    <text evidence="1">The sequence shown here is derived from an EMBL/GenBank/DDBJ whole genome shotgun (WGS) entry which is preliminary data.</text>
</comment>
<protein>
    <submittedName>
        <fullName evidence="1">Uncharacterized protein</fullName>
    </submittedName>
</protein>
<dbReference type="EMBL" id="CM023478">
    <property type="protein sequence ID" value="KAH7933024.1"/>
    <property type="molecule type" value="Genomic_DNA"/>
</dbReference>
<keyword evidence="2" id="KW-1185">Reference proteome</keyword>
<accession>A0ACB8C2G4</accession>
<name>A0ACB8C2G4_DERSI</name>
<reference evidence="1" key="1">
    <citation type="submission" date="2020-05" db="EMBL/GenBank/DDBJ databases">
        <title>Large-scale comparative analyses of tick genomes elucidate their genetic diversity and vector capacities.</title>
        <authorList>
            <person name="Jia N."/>
            <person name="Wang J."/>
            <person name="Shi W."/>
            <person name="Du L."/>
            <person name="Sun Y."/>
            <person name="Zhan W."/>
            <person name="Jiang J."/>
            <person name="Wang Q."/>
            <person name="Zhang B."/>
            <person name="Ji P."/>
            <person name="Sakyi L.B."/>
            <person name="Cui X."/>
            <person name="Yuan T."/>
            <person name="Jiang B."/>
            <person name="Yang W."/>
            <person name="Lam T.T.-Y."/>
            <person name="Chang Q."/>
            <person name="Ding S."/>
            <person name="Wang X."/>
            <person name="Zhu J."/>
            <person name="Ruan X."/>
            <person name="Zhao L."/>
            <person name="Wei J."/>
            <person name="Que T."/>
            <person name="Du C."/>
            <person name="Cheng J."/>
            <person name="Dai P."/>
            <person name="Han X."/>
            <person name="Huang E."/>
            <person name="Gao Y."/>
            <person name="Liu J."/>
            <person name="Shao H."/>
            <person name="Ye R."/>
            <person name="Li L."/>
            <person name="Wei W."/>
            <person name="Wang X."/>
            <person name="Wang C."/>
            <person name="Yang T."/>
            <person name="Huo Q."/>
            <person name="Li W."/>
            <person name="Guo W."/>
            <person name="Chen H."/>
            <person name="Zhou L."/>
            <person name="Ni X."/>
            <person name="Tian J."/>
            <person name="Zhou Y."/>
            <person name="Sheng Y."/>
            <person name="Liu T."/>
            <person name="Pan Y."/>
            <person name="Xia L."/>
            <person name="Li J."/>
            <person name="Zhao F."/>
            <person name="Cao W."/>
        </authorList>
    </citation>
    <scope>NUCLEOTIDE SEQUENCE</scope>
    <source>
        <strain evidence="1">Dsil-2018</strain>
    </source>
</reference>
<sequence>MDKPGSYRPSDKSDADSGRSSTSNEPLIDVTSKASSRECPLTERDTASWLNNISTRFEAIESANAHKKLHTLNYKLRGFRAKARKPLEEHLLEAADIDGILLELLHGTRKTTSLYILNLYSPPKSHLAPLIEAMRKALIPSSGTRLLVHPTQHQPRPHALEHIREGRWTNTIHSLSSNHYILCTEFSISFLAPPKRRVVRVVDWDKFRHFRQTAPDTIAELDAWATSLTQDVEQATSTIPEPEDVAAADSCLLQMWEAHASLQKCWLAQKHNRSLKRRIARLVAEIKAHASNLAHQQWGQVCDGKSGNLGLKDTWSFLRFLFDPGHKKATQGKNFTPILHQIPLEDDALLQALKE</sequence>
<organism evidence="1 2">
    <name type="scientific">Dermacentor silvarum</name>
    <name type="common">Tick</name>
    <dbReference type="NCBI Taxonomy" id="543639"/>
    <lineage>
        <taxon>Eukaryota</taxon>
        <taxon>Metazoa</taxon>
        <taxon>Ecdysozoa</taxon>
        <taxon>Arthropoda</taxon>
        <taxon>Chelicerata</taxon>
        <taxon>Arachnida</taxon>
        <taxon>Acari</taxon>
        <taxon>Parasitiformes</taxon>
        <taxon>Ixodida</taxon>
        <taxon>Ixodoidea</taxon>
        <taxon>Ixodidae</taxon>
        <taxon>Rhipicephalinae</taxon>
        <taxon>Dermacentor</taxon>
    </lineage>
</organism>
<dbReference type="Proteomes" id="UP000821865">
    <property type="component" value="Chromosome 9"/>
</dbReference>